<evidence type="ECO:0000313" key="1">
    <source>
        <dbReference type="EMBL" id="KAJ8359728.1"/>
    </source>
</evidence>
<comment type="caution">
    <text evidence="1">The sequence shown here is derived from an EMBL/GenBank/DDBJ whole genome shotgun (WGS) entry which is preliminary data.</text>
</comment>
<evidence type="ECO:0000313" key="2">
    <source>
        <dbReference type="Proteomes" id="UP001152622"/>
    </source>
</evidence>
<organism evidence="1 2">
    <name type="scientific">Synaphobranchus kaupii</name>
    <name type="common">Kaup's arrowtooth eel</name>
    <dbReference type="NCBI Taxonomy" id="118154"/>
    <lineage>
        <taxon>Eukaryota</taxon>
        <taxon>Metazoa</taxon>
        <taxon>Chordata</taxon>
        <taxon>Craniata</taxon>
        <taxon>Vertebrata</taxon>
        <taxon>Euteleostomi</taxon>
        <taxon>Actinopterygii</taxon>
        <taxon>Neopterygii</taxon>
        <taxon>Teleostei</taxon>
        <taxon>Anguilliformes</taxon>
        <taxon>Synaphobranchidae</taxon>
        <taxon>Synaphobranchus</taxon>
    </lineage>
</organism>
<reference evidence="1" key="1">
    <citation type="journal article" date="2023" name="Science">
        <title>Genome structures resolve the early diversification of teleost fishes.</title>
        <authorList>
            <person name="Parey E."/>
            <person name="Louis A."/>
            <person name="Montfort J."/>
            <person name="Bouchez O."/>
            <person name="Roques C."/>
            <person name="Iampietro C."/>
            <person name="Lluch J."/>
            <person name="Castinel A."/>
            <person name="Donnadieu C."/>
            <person name="Desvignes T."/>
            <person name="Floi Bucao C."/>
            <person name="Jouanno E."/>
            <person name="Wen M."/>
            <person name="Mejri S."/>
            <person name="Dirks R."/>
            <person name="Jansen H."/>
            <person name="Henkel C."/>
            <person name="Chen W.J."/>
            <person name="Zahm M."/>
            <person name="Cabau C."/>
            <person name="Klopp C."/>
            <person name="Thompson A.W."/>
            <person name="Robinson-Rechavi M."/>
            <person name="Braasch I."/>
            <person name="Lecointre G."/>
            <person name="Bobe J."/>
            <person name="Postlethwait J.H."/>
            <person name="Berthelot C."/>
            <person name="Roest Crollius H."/>
            <person name="Guiguen Y."/>
        </authorList>
    </citation>
    <scope>NUCLEOTIDE SEQUENCE</scope>
    <source>
        <strain evidence="1">WJC10195</strain>
    </source>
</reference>
<sequence length="119" mass="13226">MKIRFSHLGRRGLTRTESLVLPSAESARVLSTSRGQTIVRVVHIRKASVRCVGRRFWTPKTTSRPLCDCTLMAIIARMDCACWRRSPVPPSSCASSTVDCVCDTAVCVCVCFVHERVNL</sequence>
<protein>
    <submittedName>
        <fullName evidence="1">Uncharacterized protein</fullName>
    </submittedName>
</protein>
<accession>A0A9Q1FIZ3</accession>
<dbReference type="EMBL" id="JAINUF010000005">
    <property type="protein sequence ID" value="KAJ8359728.1"/>
    <property type="molecule type" value="Genomic_DNA"/>
</dbReference>
<proteinExistence type="predicted"/>
<dbReference type="AlphaFoldDB" id="A0A9Q1FIZ3"/>
<gene>
    <name evidence="1" type="ORF">SKAU_G00162530</name>
</gene>
<name>A0A9Q1FIZ3_SYNKA</name>
<keyword evidence="2" id="KW-1185">Reference proteome</keyword>
<dbReference type="OrthoDB" id="10391348at2759"/>
<dbReference type="Proteomes" id="UP001152622">
    <property type="component" value="Chromosome 5"/>
</dbReference>